<protein>
    <recommendedName>
        <fullName evidence="1">HMG domain-containing protein</fullName>
    </recommendedName>
</protein>
<dbReference type="STRING" id="1314778.A0A5C3NT86"/>
<feature type="non-terminal residue" evidence="2">
    <location>
        <position position="1"/>
    </location>
</feature>
<feature type="domain" description="HMG" evidence="1">
    <location>
        <begin position="30"/>
        <end position="157"/>
    </location>
</feature>
<gene>
    <name evidence="2" type="ORF">K466DRAFT_463742</name>
</gene>
<evidence type="ECO:0000313" key="3">
    <source>
        <dbReference type="Proteomes" id="UP000308197"/>
    </source>
</evidence>
<evidence type="ECO:0000313" key="2">
    <source>
        <dbReference type="EMBL" id="TFK79210.1"/>
    </source>
</evidence>
<feature type="non-terminal residue" evidence="2">
    <location>
        <position position="203"/>
    </location>
</feature>
<sequence>PSRWCALPHETTAMIPNPEVFGIDISGSYFLDSVSRCACGRTIATLSELERRTARLIPAIIYGLARRTDILVEVIPCPSCKHARRFLGPDLGSCGIFNWNNTFLFTHELLDSYTGSFTASETPFSALCLATRRRYENYSTDMTFCSEETFVRAWFAFIQLQELGGTMTCPTCGVCPPVVIADGVSLATHASKLTPYVRPPTFV</sequence>
<dbReference type="Pfam" id="PF18717">
    <property type="entry name" value="CxC4"/>
    <property type="match status" value="1"/>
</dbReference>
<dbReference type="AlphaFoldDB" id="A0A5C3NT86"/>
<dbReference type="InterPro" id="IPR040648">
    <property type="entry name" value="HMGXB3_CxC4"/>
</dbReference>
<dbReference type="Proteomes" id="UP000308197">
    <property type="component" value="Unassembled WGS sequence"/>
</dbReference>
<organism evidence="2 3">
    <name type="scientific">Polyporus arcularius HHB13444</name>
    <dbReference type="NCBI Taxonomy" id="1314778"/>
    <lineage>
        <taxon>Eukaryota</taxon>
        <taxon>Fungi</taxon>
        <taxon>Dikarya</taxon>
        <taxon>Basidiomycota</taxon>
        <taxon>Agaricomycotina</taxon>
        <taxon>Agaricomycetes</taxon>
        <taxon>Polyporales</taxon>
        <taxon>Polyporaceae</taxon>
        <taxon>Polyporus</taxon>
    </lineage>
</organism>
<proteinExistence type="predicted"/>
<dbReference type="InParanoid" id="A0A5C3NT86"/>
<keyword evidence="3" id="KW-1185">Reference proteome</keyword>
<evidence type="ECO:0000259" key="1">
    <source>
        <dbReference type="Pfam" id="PF18717"/>
    </source>
</evidence>
<name>A0A5C3NT86_9APHY</name>
<accession>A0A5C3NT86</accession>
<dbReference type="EMBL" id="ML212126">
    <property type="protein sequence ID" value="TFK79210.1"/>
    <property type="molecule type" value="Genomic_DNA"/>
</dbReference>
<reference evidence="2 3" key="1">
    <citation type="journal article" date="2019" name="Nat. Ecol. Evol.">
        <title>Megaphylogeny resolves global patterns of mushroom evolution.</title>
        <authorList>
            <person name="Varga T."/>
            <person name="Krizsan K."/>
            <person name="Foldi C."/>
            <person name="Dima B."/>
            <person name="Sanchez-Garcia M."/>
            <person name="Sanchez-Ramirez S."/>
            <person name="Szollosi G.J."/>
            <person name="Szarkandi J.G."/>
            <person name="Papp V."/>
            <person name="Albert L."/>
            <person name="Andreopoulos W."/>
            <person name="Angelini C."/>
            <person name="Antonin V."/>
            <person name="Barry K.W."/>
            <person name="Bougher N.L."/>
            <person name="Buchanan P."/>
            <person name="Buyck B."/>
            <person name="Bense V."/>
            <person name="Catcheside P."/>
            <person name="Chovatia M."/>
            <person name="Cooper J."/>
            <person name="Damon W."/>
            <person name="Desjardin D."/>
            <person name="Finy P."/>
            <person name="Geml J."/>
            <person name="Haridas S."/>
            <person name="Hughes K."/>
            <person name="Justo A."/>
            <person name="Karasinski D."/>
            <person name="Kautmanova I."/>
            <person name="Kiss B."/>
            <person name="Kocsube S."/>
            <person name="Kotiranta H."/>
            <person name="LaButti K.M."/>
            <person name="Lechner B.E."/>
            <person name="Liimatainen K."/>
            <person name="Lipzen A."/>
            <person name="Lukacs Z."/>
            <person name="Mihaltcheva S."/>
            <person name="Morgado L.N."/>
            <person name="Niskanen T."/>
            <person name="Noordeloos M.E."/>
            <person name="Ohm R.A."/>
            <person name="Ortiz-Santana B."/>
            <person name="Ovrebo C."/>
            <person name="Racz N."/>
            <person name="Riley R."/>
            <person name="Savchenko A."/>
            <person name="Shiryaev A."/>
            <person name="Soop K."/>
            <person name="Spirin V."/>
            <person name="Szebenyi C."/>
            <person name="Tomsovsky M."/>
            <person name="Tulloss R.E."/>
            <person name="Uehling J."/>
            <person name="Grigoriev I.V."/>
            <person name="Vagvolgyi C."/>
            <person name="Papp T."/>
            <person name="Martin F.M."/>
            <person name="Miettinen O."/>
            <person name="Hibbett D.S."/>
            <person name="Nagy L.G."/>
        </authorList>
    </citation>
    <scope>NUCLEOTIDE SEQUENCE [LARGE SCALE GENOMIC DNA]</scope>
    <source>
        <strain evidence="2 3">HHB13444</strain>
    </source>
</reference>